<comment type="caution">
    <text evidence="7">The sequence shown here is derived from an EMBL/GenBank/DDBJ whole genome shotgun (WGS) entry which is preliminary data.</text>
</comment>
<proteinExistence type="inferred from homology"/>
<dbReference type="InterPro" id="IPR025733">
    <property type="entry name" value="PAPs_C"/>
</dbReference>
<evidence type="ECO:0000313" key="7">
    <source>
        <dbReference type="EMBL" id="OMJ95307.1"/>
    </source>
</evidence>
<evidence type="ECO:0000256" key="1">
    <source>
        <dbReference type="ARBA" id="ARBA00022729"/>
    </source>
</evidence>
<dbReference type="GO" id="GO:0003993">
    <property type="term" value="F:acid phosphatase activity"/>
    <property type="evidence" value="ECO:0007669"/>
    <property type="project" value="UniProtKB-EC"/>
</dbReference>
<dbReference type="Gene3D" id="3.60.21.10">
    <property type="match status" value="1"/>
</dbReference>
<dbReference type="Pfam" id="PF00149">
    <property type="entry name" value="Metallophos"/>
    <property type="match status" value="1"/>
</dbReference>
<dbReference type="GO" id="GO:0046872">
    <property type="term" value="F:metal ion binding"/>
    <property type="evidence" value="ECO:0007669"/>
    <property type="project" value="InterPro"/>
</dbReference>
<evidence type="ECO:0000259" key="4">
    <source>
        <dbReference type="Pfam" id="PF00149"/>
    </source>
</evidence>
<dbReference type="EC" id="3.1.3.2" evidence="3"/>
<keyword evidence="1 3" id="KW-0732">Signal</keyword>
<feature type="domain" description="Purple acid phosphatase N-terminal" evidence="6">
    <location>
        <begin position="28"/>
        <end position="110"/>
    </location>
</feature>
<gene>
    <name evidence="7" type="ORF">SteCoe_1366</name>
</gene>
<dbReference type="CDD" id="cd00839">
    <property type="entry name" value="MPP_PAPs"/>
    <property type="match status" value="1"/>
</dbReference>
<dbReference type="InterPro" id="IPR015914">
    <property type="entry name" value="PAPs_N"/>
</dbReference>
<dbReference type="AlphaFoldDB" id="A0A1R2D211"/>
<dbReference type="SUPFAM" id="SSF49363">
    <property type="entry name" value="Purple acid phosphatase, N-terminal domain"/>
    <property type="match status" value="1"/>
</dbReference>
<accession>A0A1R2D211</accession>
<name>A0A1R2D211_9CILI</name>
<keyword evidence="3" id="KW-0378">Hydrolase</keyword>
<keyword evidence="2" id="KW-0325">Glycoprotein</keyword>
<dbReference type="Pfam" id="PF16656">
    <property type="entry name" value="Pur_ac_phosph_N"/>
    <property type="match status" value="1"/>
</dbReference>
<dbReference type="Proteomes" id="UP000187209">
    <property type="component" value="Unassembled WGS sequence"/>
</dbReference>
<evidence type="ECO:0000259" key="6">
    <source>
        <dbReference type="Pfam" id="PF16656"/>
    </source>
</evidence>
<dbReference type="Pfam" id="PF14008">
    <property type="entry name" value="Metallophos_C"/>
    <property type="match status" value="1"/>
</dbReference>
<keyword evidence="8" id="KW-1185">Reference proteome</keyword>
<feature type="domain" description="Purple acid phosphatase C-terminal" evidence="5">
    <location>
        <begin position="343"/>
        <end position="404"/>
    </location>
</feature>
<evidence type="ECO:0000256" key="2">
    <source>
        <dbReference type="ARBA" id="ARBA00023180"/>
    </source>
</evidence>
<dbReference type="OrthoDB" id="293655at2759"/>
<reference evidence="7 8" key="1">
    <citation type="submission" date="2016-11" db="EMBL/GenBank/DDBJ databases">
        <title>The macronuclear genome of Stentor coeruleus: a giant cell with tiny introns.</title>
        <authorList>
            <person name="Slabodnick M."/>
            <person name="Ruby J.G."/>
            <person name="Reiff S.B."/>
            <person name="Swart E.C."/>
            <person name="Gosai S."/>
            <person name="Prabakaran S."/>
            <person name="Witkowska E."/>
            <person name="Larue G.E."/>
            <person name="Fisher S."/>
            <person name="Freeman R.M."/>
            <person name="Gunawardena J."/>
            <person name="Chu W."/>
            <person name="Stover N.A."/>
            <person name="Gregory B.D."/>
            <person name="Nowacki M."/>
            <person name="Derisi J."/>
            <person name="Roy S.W."/>
            <person name="Marshall W.F."/>
            <person name="Sood P."/>
        </authorList>
    </citation>
    <scope>NUCLEOTIDE SEQUENCE [LARGE SCALE GENOMIC DNA]</scope>
    <source>
        <strain evidence="7">WM001</strain>
    </source>
</reference>
<dbReference type="PANTHER" id="PTHR45867">
    <property type="entry name" value="PURPLE ACID PHOSPHATASE"/>
    <property type="match status" value="1"/>
</dbReference>
<dbReference type="Gene3D" id="2.60.40.380">
    <property type="entry name" value="Purple acid phosphatase-like, N-terminal"/>
    <property type="match status" value="1"/>
</dbReference>
<comment type="catalytic activity">
    <reaction evidence="3">
        <text>a phosphate monoester + H2O = an alcohol + phosphate</text>
        <dbReference type="Rhea" id="RHEA:15017"/>
        <dbReference type="ChEBI" id="CHEBI:15377"/>
        <dbReference type="ChEBI" id="CHEBI:30879"/>
        <dbReference type="ChEBI" id="CHEBI:43474"/>
        <dbReference type="ChEBI" id="CHEBI:67140"/>
        <dbReference type="EC" id="3.1.3.2"/>
    </reaction>
</comment>
<feature type="domain" description="Calcineurin-like phosphoesterase" evidence="4">
    <location>
        <begin position="125"/>
        <end position="317"/>
    </location>
</feature>
<evidence type="ECO:0000259" key="5">
    <source>
        <dbReference type="Pfam" id="PF14008"/>
    </source>
</evidence>
<dbReference type="InterPro" id="IPR004843">
    <property type="entry name" value="Calcineurin-like_PHP"/>
</dbReference>
<feature type="chain" id="PRO_5011812406" description="Purple acid phosphatase" evidence="3">
    <location>
        <begin position="24"/>
        <end position="410"/>
    </location>
</feature>
<protein>
    <recommendedName>
        <fullName evidence="3">Purple acid phosphatase</fullName>
        <ecNumber evidence="3">3.1.3.2</ecNumber>
    </recommendedName>
</protein>
<dbReference type="InterPro" id="IPR008963">
    <property type="entry name" value="Purple_acid_Pase-like_N"/>
</dbReference>
<dbReference type="SUPFAM" id="SSF56300">
    <property type="entry name" value="Metallo-dependent phosphatases"/>
    <property type="match status" value="1"/>
</dbReference>
<evidence type="ECO:0000313" key="8">
    <source>
        <dbReference type="Proteomes" id="UP000187209"/>
    </source>
</evidence>
<dbReference type="InterPro" id="IPR041792">
    <property type="entry name" value="MPP_PAP"/>
</dbReference>
<comment type="similarity">
    <text evidence="3">Belongs to the metallophosphoesterase superfamily. Purple acid phosphatase family.</text>
</comment>
<evidence type="ECO:0000256" key="3">
    <source>
        <dbReference type="RuleBase" id="RU361203"/>
    </source>
</evidence>
<sequence>MLVGPAIIMKLVVAVIVIASIVASSDSPVQVHVALGSNPGTITFTWNTRYTTPTTYVRIASGSSWLYYQGTFRSFKDSSNSWIIHSVTVQLNPDTRYQYQVGCQVNGFSSSLSLLVPSDQAPANFLLFGDLSTAQDGADSWTDMNDNAKDYLIQAMIHVGDLAYDLSSKSSTVGDDFMATIQPTAHYVPYMICAGNHEASDNYYNYLQRFDMPNNKFYYTFTIGYVRFLAIHTEAFLSETDMLPTMMSYIKSVLNRNDEDKAAYPWLIVFGHRPMYCSSKAKADACGPEADVLKQYLEPLFTIYGVDLYINGHVHNYQRTAPVYQGIVTSGSAYGDVYMYPKSPIYITTGGPGSDDTNSKIDWTDAPDWLIAGEEDFTFSILNVYNQTHLYWEQQKTKNNKITDAFWVVK</sequence>
<dbReference type="EMBL" id="MPUH01000014">
    <property type="protein sequence ID" value="OMJ95307.1"/>
    <property type="molecule type" value="Genomic_DNA"/>
</dbReference>
<organism evidence="7 8">
    <name type="scientific">Stentor coeruleus</name>
    <dbReference type="NCBI Taxonomy" id="5963"/>
    <lineage>
        <taxon>Eukaryota</taxon>
        <taxon>Sar</taxon>
        <taxon>Alveolata</taxon>
        <taxon>Ciliophora</taxon>
        <taxon>Postciliodesmatophora</taxon>
        <taxon>Heterotrichea</taxon>
        <taxon>Heterotrichida</taxon>
        <taxon>Stentoridae</taxon>
        <taxon>Stentor</taxon>
    </lineage>
</organism>
<dbReference type="InterPro" id="IPR029052">
    <property type="entry name" value="Metallo-depent_PP-like"/>
</dbReference>
<feature type="signal peptide" evidence="3">
    <location>
        <begin position="1"/>
        <end position="23"/>
    </location>
</feature>